<protein>
    <submittedName>
        <fullName evidence="1">Uncharacterized protein</fullName>
    </submittedName>
</protein>
<accession>A0A087U5I1</accession>
<evidence type="ECO:0000313" key="1">
    <source>
        <dbReference type="EMBL" id="KFM72620.1"/>
    </source>
</evidence>
<dbReference type="Proteomes" id="UP000054359">
    <property type="component" value="Unassembled WGS sequence"/>
</dbReference>
<proteinExistence type="predicted"/>
<organism evidence="1 2">
    <name type="scientific">Stegodyphus mimosarum</name>
    <name type="common">African social velvet spider</name>
    <dbReference type="NCBI Taxonomy" id="407821"/>
    <lineage>
        <taxon>Eukaryota</taxon>
        <taxon>Metazoa</taxon>
        <taxon>Ecdysozoa</taxon>
        <taxon>Arthropoda</taxon>
        <taxon>Chelicerata</taxon>
        <taxon>Arachnida</taxon>
        <taxon>Araneae</taxon>
        <taxon>Araneomorphae</taxon>
        <taxon>Entelegynae</taxon>
        <taxon>Eresoidea</taxon>
        <taxon>Eresidae</taxon>
        <taxon>Stegodyphus</taxon>
    </lineage>
</organism>
<feature type="non-terminal residue" evidence="1">
    <location>
        <position position="373"/>
    </location>
</feature>
<dbReference type="OrthoDB" id="6421466at2759"/>
<name>A0A087U5I1_STEMI</name>
<keyword evidence="2" id="KW-1185">Reference proteome</keyword>
<dbReference type="EMBL" id="KK118281">
    <property type="protein sequence ID" value="KFM72620.1"/>
    <property type="molecule type" value="Genomic_DNA"/>
</dbReference>
<sequence>MQFEVKEESKYDSYSAETSCAGEKSPEYPGVISMNNSSPFQKENQVVPETLPVSQSCSDNVLVKHYIPSILRKGKKKKCQQPLSDCSNLFQNDTCAVALSPQFSVPGIISANLCDSFCFENSIDYSRTDLLDLEDLDSIISADMTISSNQNDETSKNWTPFQDMYNLLPTNSLTTVSTQGSDLNYQVVRASVFSQSPEHSVFNMVQDAHAYSETVNPLLLTELSVNCSAMDSNNLLNTPKLSSFESSPRTPTPFKKALADLKEGDTEFRNAASNLQLDDIGNFIPENNHFQQTSVSCYDNISSNAAHAQKALSENWCSTLEMEHNFDYISSSSSTVTANSGSPYQNGLNETYMQFMQPHDLLPYNFTEKYPCI</sequence>
<dbReference type="AlphaFoldDB" id="A0A087U5I1"/>
<evidence type="ECO:0000313" key="2">
    <source>
        <dbReference type="Proteomes" id="UP000054359"/>
    </source>
</evidence>
<reference evidence="1 2" key="1">
    <citation type="submission" date="2013-11" db="EMBL/GenBank/DDBJ databases">
        <title>Genome sequencing of Stegodyphus mimosarum.</title>
        <authorList>
            <person name="Bechsgaard J."/>
        </authorList>
    </citation>
    <scope>NUCLEOTIDE SEQUENCE [LARGE SCALE GENOMIC DNA]</scope>
</reference>
<gene>
    <name evidence="1" type="ORF">X975_08180</name>
</gene>